<gene>
    <name evidence="2" type="ORF">D7004_13165</name>
</gene>
<evidence type="ECO:0000313" key="2">
    <source>
        <dbReference type="EMBL" id="RNL52493.1"/>
    </source>
</evidence>
<sequence>MEKQPQQSGQTQKEHFSAFIRELVQKFNPERVYCFGSTVEIKTLEGCFKEHFREEKYTYFLLMVTESITRIEHDVQDFANQQYPHGTVTILVHGRETISQAIKANNRFFITVYNSGKLIYSSNGILESPETVDFIPTQGAVKAQKHFDHRMPLATGFLASANECLKNGQYGVCAFMAHQVTEQCCILLIRVYLAYRSDMHNLYRQLRLCNSFSTAPSWLFLSGGEDEKRLFEIMVRSYSAARYKDDFRVSQKDAEQLFINVSSFIKLTEILGLKKIELLAADAEAYEQNKLESGAEHG</sequence>
<evidence type="ECO:0000259" key="1">
    <source>
        <dbReference type="PROSITE" id="PS50910"/>
    </source>
</evidence>
<dbReference type="OrthoDB" id="634374at2"/>
<name>A0A3N0BTS3_9SPHI</name>
<dbReference type="SUPFAM" id="SSF81593">
    <property type="entry name" value="Nucleotidyltransferase substrate binding subunit/domain"/>
    <property type="match status" value="1"/>
</dbReference>
<keyword evidence="3" id="KW-1185">Reference proteome</keyword>
<dbReference type="EMBL" id="RBEE01000023">
    <property type="protein sequence ID" value="RNL52493.1"/>
    <property type="molecule type" value="Genomic_DNA"/>
</dbReference>
<dbReference type="RefSeq" id="WP_123206296.1">
    <property type="nucleotide sequence ID" value="NZ_RBEE01000023.1"/>
</dbReference>
<accession>A0A3N0BTS3</accession>
<comment type="caution">
    <text evidence="2">The sequence shown here is derived from an EMBL/GenBank/DDBJ whole genome shotgun (WGS) entry which is preliminary data.</text>
</comment>
<dbReference type="Proteomes" id="UP000274046">
    <property type="component" value="Unassembled WGS sequence"/>
</dbReference>
<dbReference type="AlphaFoldDB" id="A0A3N0BTS3"/>
<proteinExistence type="predicted"/>
<reference evidence="2 3" key="1">
    <citation type="submission" date="2018-10" db="EMBL/GenBank/DDBJ databases">
        <title>Genome sequencing of Pedobacter jejuensis TNB23.</title>
        <authorList>
            <person name="Cho Y.-J."/>
            <person name="Cho A."/>
            <person name="Kim O.-S."/>
        </authorList>
    </citation>
    <scope>NUCLEOTIDE SEQUENCE [LARGE SCALE GENOMIC DNA]</scope>
    <source>
        <strain evidence="2 3">TNB23</strain>
    </source>
</reference>
<organism evidence="2 3">
    <name type="scientific">Pedobacter jejuensis</name>
    <dbReference type="NCBI Taxonomy" id="1268550"/>
    <lineage>
        <taxon>Bacteria</taxon>
        <taxon>Pseudomonadati</taxon>
        <taxon>Bacteroidota</taxon>
        <taxon>Sphingobacteriia</taxon>
        <taxon>Sphingobacteriales</taxon>
        <taxon>Sphingobacteriaceae</taxon>
        <taxon>Pedobacter</taxon>
    </lineage>
</organism>
<dbReference type="InterPro" id="IPR007842">
    <property type="entry name" value="HEPN_dom"/>
</dbReference>
<dbReference type="SMART" id="SM00748">
    <property type="entry name" value="HEPN"/>
    <property type="match status" value="1"/>
</dbReference>
<feature type="domain" description="HEPN" evidence="1">
    <location>
        <begin position="151"/>
        <end position="264"/>
    </location>
</feature>
<dbReference type="Pfam" id="PF05168">
    <property type="entry name" value="HEPN"/>
    <property type="match status" value="1"/>
</dbReference>
<dbReference type="Gene3D" id="1.20.120.330">
    <property type="entry name" value="Nucleotidyltransferases domain 2"/>
    <property type="match status" value="1"/>
</dbReference>
<evidence type="ECO:0000313" key="3">
    <source>
        <dbReference type="Proteomes" id="UP000274046"/>
    </source>
</evidence>
<protein>
    <submittedName>
        <fullName evidence="2">HEPN domain-containing protein</fullName>
    </submittedName>
</protein>
<dbReference type="PROSITE" id="PS50910">
    <property type="entry name" value="HEPN"/>
    <property type="match status" value="1"/>
</dbReference>